<feature type="compositionally biased region" description="Basic and acidic residues" evidence="1">
    <location>
        <begin position="14"/>
        <end position="34"/>
    </location>
</feature>
<reference evidence="2" key="1">
    <citation type="submission" date="2023-10" db="EMBL/GenBank/DDBJ databases">
        <authorList>
            <person name="Hackl T."/>
        </authorList>
    </citation>
    <scope>NUCLEOTIDE SEQUENCE</scope>
</reference>
<evidence type="ECO:0000256" key="1">
    <source>
        <dbReference type="SAM" id="MobiDB-lite"/>
    </source>
</evidence>
<dbReference type="EMBL" id="CAUWAG010000006">
    <property type="protein sequence ID" value="CAJ2504089.1"/>
    <property type="molecule type" value="Genomic_DNA"/>
</dbReference>
<name>A0AAI8VGT1_9PEZI</name>
<proteinExistence type="predicted"/>
<evidence type="ECO:0000313" key="3">
    <source>
        <dbReference type="Proteomes" id="UP001295740"/>
    </source>
</evidence>
<feature type="region of interest" description="Disordered" evidence="1">
    <location>
        <begin position="78"/>
        <end position="144"/>
    </location>
</feature>
<sequence>MSCKKPSTSAYNADKAHIAEKEREQQRTREAEQWWEKARRRTTIAESNAMWDKALKEHYGKDFWQVRAWKYACANRHTASSTPLEDGSASEGHSGDSKQGGDGSNPPEENDAAEVERLIMPGPIAEVGRNLEESAEGHDLHRKK</sequence>
<gene>
    <name evidence="2" type="ORF">KHLLAP_LOCUS4557</name>
</gene>
<accession>A0AAI8VGT1</accession>
<protein>
    <submittedName>
        <fullName evidence="2">Uu.00g114830.m01.CDS01</fullName>
    </submittedName>
</protein>
<comment type="caution">
    <text evidence="2">The sequence shown here is derived from an EMBL/GenBank/DDBJ whole genome shotgun (WGS) entry which is preliminary data.</text>
</comment>
<feature type="compositionally biased region" description="Basic and acidic residues" evidence="1">
    <location>
        <begin position="129"/>
        <end position="144"/>
    </location>
</feature>
<keyword evidence="3" id="KW-1185">Reference proteome</keyword>
<feature type="region of interest" description="Disordered" evidence="1">
    <location>
        <begin position="1"/>
        <end position="34"/>
    </location>
</feature>
<evidence type="ECO:0000313" key="2">
    <source>
        <dbReference type="EMBL" id="CAJ2504089.1"/>
    </source>
</evidence>
<dbReference type="AlphaFoldDB" id="A0AAI8VGT1"/>
<feature type="compositionally biased region" description="Polar residues" evidence="1">
    <location>
        <begin position="1"/>
        <end position="11"/>
    </location>
</feature>
<organism evidence="2 3">
    <name type="scientific">Anthostomella pinea</name>
    <dbReference type="NCBI Taxonomy" id="933095"/>
    <lineage>
        <taxon>Eukaryota</taxon>
        <taxon>Fungi</taxon>
        <taxon>Dikarya</taxon>
        <taxon>Ascomycota</taxon>
        <taxon>Pezizomycotina</taxon>
        <taxon>Sordariomycetes</taxon>
        <taxon>Xylariomycetidae</taxon>
        <taxon>Xylariales</taxon>
        <taxon>Xylariaceae</taxon>
        <taxon>Anthostomella</taxon>
    </lineage>
</organism>
<dbReference type="Proteomes" id="UP001295740">
    <property type="component" value="Unassembled WGS sequence"/>
</dbReference>